<dbReference type="Pfam" id="PF14236">
    <property type="entry name" value="DruA"/>
    <property type="match status" value="1"/>
</dbReference>
<sequence length="158" mass="18230">MGKNNHQPVYVNLDNLIVRPIKPEEEKRWNDLLRTYHYLSIYLTGKTPKYVAILNGHWVALIGWGSVVYECGNRDRWLGWTEDQKNHRLKFIANNQRYLILRISNLASKALALNLRGLSSDWEAVHAPIPSHPLCPNIGRAAPFSRHLPQNWRLGGTD</sequence>
<evidence type="ECO:0000313" key="2">
    <source>
        <dbReference type="Proteomes" id="UP001225644"/>
    </source>
</evidence>
<dbReference type="RefSeq" id="WP_307399812.1">
    <property type="nucleotide sequence ID" value="NZ_JAUSUX010000004.1"/>
</dbReference>
<proteinExistence type="predicted"/>
<accession>A0ABU0AZ68</accession>
<name>A0ABU0AZ68_9FIRM</name>
<evidence type="ECO:0008006" key="3">
    <source>
        <dbReference type="Google" id="ProtNLM"/>
    </source>
</evidence>
<protein>
    <recommendedName>
        <fullName evidence="3">DUF4338 domain-containing protein</fullName>
    </recommendedName>
</protein>
<dbReference type="InterPro" id="IPR025639">
    <property type="entry name" value="DruA"/>
</dbReference>
<reference evidence="1 2" key="1">
    <citation type="submission" date="2023-07" db="EMBL/GenBank/DDBJ databases">
        <title>Genomic Encyclopedia of Type Strains, Phase IV (KMG-IV): sequencing the most valuable type-strain genomes for metagenomic binning, comparative biology and taxonomic classification.</title>
        <authorList>
            <person name="Goeker M."/>
        </authorList>
    </citation>
    <scope>NUCLEOTIDE SEQUENCE [LARGE SCALE GENOMIC DNA]</scope>
    <source>
        <strain evidence="1 2">DSM 12396</strain>
    </source>
</reference>
<organism evidence="1 2">
    <name type="scientific">Desulfofundulus luciae</name>
    <dbReference type="NCBI Taxonomy" id="74702"/>
    <lineage>
        <taxon>Bacteria</taxon>
        <taxon>Bacillati</taxon>
        <taxon>Bacillota</taxon>
        <taxon>Clostridia</taxon>
        <taxon>Eubacteriales</taxon>
        <taxon>Peptococcaceae</taxon>
        <taxon>Desulfofundulus</taxon>
    </lineage>
</organism>
<evidence type="ECO:0000313" key="1">
    <source>
        <dbReference type="EMBL" id="MDQ0285558.1"/>
    </source>
</evidence>
<keyword evidence="2" id="KW-1185">Reference proteome</keyword>
<gene>
    <name evidence="1" type="ORF">J2Z49_000662</name>
</gene>
<dbReference type="Proteomes" id="UP001225644">
    <property type="component" value="Unassembled WGS sequence"/>
</dbReference>
<comment type="caution">
    <text evidence="1">The sequence shown here is derived from an EMBL/GenBank/DDBJ whole genome shotgun (WGS) entry which is preliminary data.</text>
</comment>
<dbReference type="EMBL" id="JAUSUX010000004">
    <property type="protein sequence ID" value="MDQ0285558.1"/>
    <property type="molecule type" value="Genomic_DNA"/>
</dbReference>